<dbReference type="GO" id="GO:0016747">
    <property type="term" value="F:acyltransferase activity, transferring groups other than amino-acyl groups"/>
    <property type="evidence" value="ECO:0007669"/>
    <property type="project" value="InterPro"/>
</dbReference>
<evidence type="ECO:0000256" key="2">
    <source>
        <dbReference type="ARBA" id="ARBA00023315"/>
    </source>
</evidence>
<evidence type="ECO:0000259" key="3">
    <source>
        <dbReference type="PROSITE" id="PS51186"/>
    </source>
</evidence>
<dbReference type="CDD" id="cd04301">
    <property type="entry name" value="NAT_SF"/>
    <property type="match status" value="1"/>
</dbReference>
<dbReference type="InterPro" id="IPR000182">
    <property type="entry name" value="GNAT_dom"/>
</dbReference>
<dbReference type="EMBL" id="CP132302">
    <property type="protein sequence ID" value="WLR97885.1"/>
    <property type="molecule type" value="Genomic_DNA"/>
</dbReference>
<dbReference type="InterPro" id="IPR050680">
    <property type="entry name" value="YpeA/RimI_acetyltransf"/>
</dbReference>
<dbReference type="AlphaFoldDB" id="A0AA50CLY7"/>
<accession>A0AA50CLY7</accession>
<dbReference type="SUPFAM" id="SSF55729">
    <property type="entry name" value="Acyl-CoA N-acyltransferases (Nat)"/>
    <property type="match status" value="1"/>
</dbReference>
<proteinExistence type="predicted"/>
<evidence type="ECO:0000313" key="5">
    <source>
        <dbReference type="Proteomes" id="UP001234585"/>
    </source>
</evidence>
<evidence type="ECO:0000313" key="4">
    <source>
        <dbReference type="EMBL" id="WLR97885.1"/>
    </source>
</evidence>
<feature type="domain" description="N-acetyltransferase" evidence="3">
    <location>
        <begin position="33"/>
        <end position="187"/>
    </location>
</feature>
<protein>
    <submittedName>
        <fullName evidence="4">GNAT family N-acetyltransferase</fullName>
    </submittedName>
</protein>
<dbReference type="Proteomes" id="UP001234585">
    <property type="component" value="Chromosome"/>
</dbReference>
<dbReference type="Pfam" id="PF00583">
    <property type="entry name" value="Acetyltransf_1"/>
    <property type="match status" value="1"/>
</dbReference>
<evidence type="ECO:0000256" key="1">
    <source>
        <dbReference type="ARBA" id="ARBA00022679"/>
    </source>
</evidence>
<dbReference type="PANTHER" id="PTHR43420">
    <property type="entry name" value="ACETYLTRANSFERASE"/>
    <property type="match status" value="1"/>
</dbReference>
<dbReference type="PRINTS" id="PR01754">
    <property type="entry name" value="SACTRNSFRASE"/>
</dbReference>
<dbReference type="InterPro" id="IPR016181">
    <property type="entry name" value="Acyl_CoA_acyltransferase"/>
</dbReference>
<dbReference type="Gene3D" id="3.40.630.30">
    <property type="match status" value="1"/>
</dbReference>
<keyword evidence="5" id="KW-1185">Reference proteome</keyword>
<name>A0AA50CLY7_9HYPH</name>
<dbReference type="PANTHER" id="PTHR43420:SF47">
    <property type="entry name" value="N-ACETYLTRANSFERASE DOMAIN-CONTAINING PROTEIN"/>
    <property type="match status" value="1"/>
</dbReference>
<sequence>MAEERVQARTSPIKLKRVSKLSLPMLAKADFSITVRQEALPPFEGPNIVNVQFVAPYEKKYPSDEALFEEAMANKRMIATANLSGDTLGYVAVSQAWNQCAEINEIMVSRAYRGAGLGRALMDEAVSWAKKNGLAIVRLETQTSNVSACRFYERYGFKLGGYDRHLYDALRQSDRSETALFWYLHLH</sequence>
<dbReference type="RefSeq" id="WP_306037802.1">
    <property type="nucleotide sequence ID" value="NZ_CP132302.1"/>
</dbReference>
<dbReference type="PROSITE" id="PS51186">
    <property type="entry name" value="GNAT"/>
    <property type="match status" value="1"/>
</dbReference>
<dbReference type="InterPro" id="IPR008125">
    <property type="entry name" value="Streptothricin_AcTrfase"/>
</dbReference>
<keyword evidence="1" id="KW-0808">Transferase</keyword>
<reference evidence="4 5" key="1">
    <citation type="submission" date="2023-08" db="EMBL/GenBank/DDBJ databases">
        <title>Pathogen: clinical or host-associated sample.</title>
        <authorList>
            <person name="Hergert J."/>
            <person name="Casey R."/>
            <person name="Wagner J."/>
            <person name="Young E.L."/>
            <person name="Oakeson K.F."/>
        </authorList>
    </citation>
    <scope>NUCLEOTIDE SEQUENCE [LARGE SCALE GENOMIC DNA]</scope>
    <source>
        <strain evidence="4 5">1760953</strain>
    </source>
</reference>
<keyword evidence="2" id="KW-0012">Acyltransferase</keyword>
<organism evidence="4 5">
    <name type="scientific">Shinella sumterensis</name>
    <dbReference type="NCBI Taxonomy" id="1967501"/>
    <lineage>
        <taxon>Bacteria</taxon>
        <taxon>Pseudomonadati</taxon>
        <taxon>Pseudomonadota</taxon>
        <taxon>Alphaproteobacteria</taxon>
        <taxon>Hyphomicrobiales</taxon>
        <taxon>Rhizobiaceae</taxon>
        <taxon>Shinella</taxon>
    </lineage>
</organism>
<gene>
    <name evidence="4" type="ORF">Q9313_02315</name>
</gene>